<dbReference type="Proteomes" id="UP001374579">
    <property type="component" value="Unassembled WGS sequence"/>
</dbReference>
<evidence type="ECO:0000256" key="10">
    <source>
        <dbReference type="ARBA" id="ARBA00023242"/>
    </source>
</evidence>
<feature type="region of interest" description="Disordered" evidence="12">
    <location>
        <begin position="675"/>
        <end position="708"/>
    </location>
</feature>
<evidence type="ECO:0000256" key="12">
    <source>
        <dbReference type="SAM" id="MobiDB-lite"/>
    </source>
</evidence>
<evidence type="ECO:0000256" key="4">
    <source>
        <dbReference type="ARBA" id="ARBA00022553"/>
    </source>
</evidence>
<feature type="compositionally biased region" description="Basic and acidic residues" evidence="12">
    <location>
        <begin position="830"/>
        <end position="854"/>
    </location>
</feature>
<dbReference type="InterPro" id="IPR031549">
    <property type="entry name" value="ASH"/>
</dbReference>
<keyword evidence="4" id="KW-0597">Phosphoprotein</keyword>
<feature type="domain" description="Calponin-homology (CH)" evidence="13">
    <location>
        <begin position="1655"/>
        <end position="1791"/>
    </location>
</feature>
<evidence type="ECO:0000256" key="1">
    <source>
        <dbReference type="ARBA" id="ARBA00004123"/>
    </source>
</evidence>
<dbReference type="Gene3D" id="1.10.418.10">
    <property type="entry name" value="Calponin-like domain"/>
    <property type="match status" value="1"/>
</dbReference>
<evidence type="ECO:0000313" key="15">
    <source>
        <dbReference type="Proteomes" id="UP001374579"/>
    </source>
</evidence>
<dbReference type="GO" id="GO:0007051">
    <property type="term" value="P:spindle organization"/>
    <property type="evidence" value="ECO:0007669"/>
    <property type="project" value="TreeGrafter"/>
</dbReference>
<name>A0AAN9AZU7_9CAEN</name>
<proteinExistence type="predicted"/>
<feature type="compositionally biased region" description="Basic and acidic residues" evidence="12">
    <location>
        <begin position="1354"/>
        <end position="1369"/>
    </location>
</feature>
<feature type="region of interest" description="Disordered" evidence="12">
    <location>
        <begin position="572"/>
        <end position="612"/>
    </location>
</feature>
<dbReference type="PANTHER" id="PTHR22706:SF1">
    <property type="entry name" value="ASSEMBLY FACTOR FOR SPINDLE MICROTUBULES"/>
    <property type="match status" value="1"/>
</dbReference>
<feature type="compositionally biased region" description="Basic and acidic residues" evidence="12">
    <location>
        <begin position="368"/>
        <end position="384"/>
    </location>
</feature>
<accession>A0AAN9AZU7</accession>
<keyword evidence="10" id="KW-0539">Nucleus</keyword>
<feature type="region of interest" description="Disordered" evidence="12">
    <location>
        <begin position="485"/>
        <end position="514"/>
    </location>
</feature>
<sequence>MATPGASPFVAMPLSAQRRSARRSWFDTPPATKLELAVEQPPSPMKTMNSRSKRRSIDDVETLVLTHFTKPPRISFGKIIVGRSKTRILLVQNPAEYEQEVVIERFPHKKGFNVDQTHFVVGPEEVVSLTLTWMPHEAGGCREMVLFHVNDVYRLQAFLFGTADDPKPVRKGRKGMLGARKMQALTCVMQTKSLKNIQDSYSPRRSVELRELRSQVKPTHALHFDQENMQPPDLEEVIPQTPPPLESTAICKSDDRNDQKALERRKSGFLSKMSPIPRMTDTNNGIMESYAQFQTPVFDGKGEERSPLKAMSGNDHGMRISNSPNKHGNRKGGENSRDSSQTSKQRGESRNKSSGSRDNSQTGQKSDTSSKDKPGKASLRREIPAVREAKMHVSPNSFLNDSMAAQTVATPEVGQIRLSTQVTRVAALAKVSPSSFLEDMGSAKAEAVARKQSIPSPSSVLNDSIPHDIMVRQLEFVRRSLHEGSFSGVPTPTSSAGVKERAVSKQPPRPMKMDRVSELARPKKRNVFANAQQQNGPAKKEKFLQRKIHERARFAKITDAPSPRRKTFLVKKQPAGKVSPVKGRLQSTTGRKDAGKGVTRQVTHNHQNAKPKALTKTSSLMTTAGETEIKEKVEDSEHPCITTATSSHDDEANNLDDTMTRKRRSLWASPAVVGFEPHIMESRPDCDSTGEETQTRENTPAQMSKDEMSLQGDSLLLLCHPHLQVQSDANKSHGHQNSPDKTTAATNNRQSSGRRLFPDVCEDLSQSSDFKPLWAGTATVTKDRPSISPHLSGSGNTSKKLFPDISVDNGSGATSYTTPVQSDTKGNSNIKHDSLSSTTGDHEREQRHSSDNKNKAVCSENAPQSGGGHSFEFSSTPQLIDSPASGSEASRRATLTVTKSHASKALLESSSNSQVEKVVPEVKVNLVEEEEEEEEEVWHTDTVVIDTRNSVIVGVKIMTPSRLPTTPTSENYRRSTHAIRNPVVLDKDGLIPKNLFPAVAETNGSDMQQGDKLGDTWTETAKDAAEASSIAQNDREQNDTHISQKDLPVAAADQRLSVSSVFTERVEHHLQSDRITVTRSTAKFAAVVIVPDDSVSSLEISGDSLETGKRTSISRGEADITDDKDDDASQRVRSEESWYDDDLVIPENSDAQSQRTERSLSTGNVSEETRLGSPTDQTDSSFPEVTPFPSSTAVGSEVKVVCPSKPEATNPDSPDRTPDAKLTTAQPTLSHTIVKETLLKDAELSQTRTAVASSSHAENSNNQHRSSSQGQSQGQLRKSLSAEFRSKASHPPKAVKPPASFNVGSTKLSNQRTRSVSAIHTQGQTITKTRSQSSLDPEKLPERLGKKRSSPEAGLKEPRSKRVELDSTKKAGKSQQPPSRAIGKTRAERPVKRTKGVPLSKLILVKKLKTALPKHPLPFAAKNMYYDERWQDKQERGFVHWLNFVLTPADEYALATTKAKVDARSIAFDGSAVKAAPRLAPTKEVLSFRAYTARRRLNHLRRASCRLFQSEAVVRVVCRLELEVEQRRLAVRTDRMIHADIGIKQKILDMLLSYNPLWLRIGLETVYGEVLPVQSNNDVIGMSRFILTRLLTNPDISAQFSHATVPHLYHDGYADAVAQHTMKKFLVLVYLLDCAKQSRLIAHDPCLFCKDAEIKSSKGMLTQFSRDYLSGEGDITKHLAYMGYVVTHVQTPLDEFDYAVTNLCTDLRDGLRLGRIVMLLSGDWSFASSLRAPAISRLQKIHNVELVFKQLTQRGFDLNTAKGGTLNARDIVDGHREKTLAFLWKLIFLFQTMAMLNEDELQEEVDMLERTLRVKLCMQRLLSRTHLTETLARRDSGGVTVAMDNPLTQLLLKWCRTVCLHYGVKVTTATRLQH</sequence>
<dbReference type="InterPro" id="IPR036872">
    <property type="entry name" value="CH_dom_sf"/>
</dbReference>
<evidence type="ECO:0000256" key="6">
    <source>
        <dbReference type="ARBA" id="ARBA00022737"/>
    </source>
</evidence>
<feature type="region of interest" description="Disordered" evidence="12">
    <location>
        <begin position="298"/>
        <end position="384"/>
    </location>
</feature>
<feature type="region of interest" description="Disordered" evidence="12">
    <location>
        <begin position="727"/>
        <end position="754"/>
    </location>
</feature>
<evidence type="ECO:0000313" key="14">
    <source>
        <dbReference type="EMBL" id="KAK7095184.1"/>
    </source>
</evidence>
<feature type="compositionally biased region" description="Polar residues" evidence="12">
    <location>
        <begin position="352"/>
        <end position="367"/>
    </location>
</feature>
<keyword evidence="6" id="KW-0677">Repeat</keyword>
<feature type="region of interest" description="Disordered" evidence="12">
    <location>
        <begin position="1098"/>
        <end position="1229"/>
    </location>
</feature>
<feature type="compositionally biased region" description="Polar residues" evidence="12">
    <location>
        <begin position="789"/>
        <end position="799"/>
    </location>
</feature>
<reference evidence="14 15" key="1">
    <citation type="submission" date="2024-02" db="EMBL/GenBank/DDBJ databases">
        <title>Chromosome-scale genome assembly of the rough periwinkle Littorina saxatilis.</title>
        <authorList>
            <person name="De Jode A."/>
            <person name="Faria R."/>
            <person name="Formenti G."/>
            <person name="Sims Y."/>
            <person name="Smith T.P."/>
            <person name="Tracey A."/>
            <person name="Wood J.M.D."/>
            <person name="Zagrodzka Z.B."/>
            <person name="Johannesson K."/>
            <person name="Butlin R.K."/>
            <person name="Leder E.H."/>
        </authorList>
    </citation>
    <scope>NUCLEOTIDE SEQUENCE [LARGE SCALE GENOMIC DNA]</scope>
    <source>
        <strain evidence="14">Snail1</strain>
        <tissue evidence="14">Muscle</tissue>
    </source>
</reference>
<dbReference type="GO" id="GO:0005516">
    <property type="term" value="F:calmodulin binding"/>
    <property type="evidence" value="ECO:0007669"/>
    <property type="project" value="UniProtKB-KW"/>
</dbReference>
<feature type="compositionally biased region" description="Basic and acidic residues" evidence="12">
    <location>
        <begin position="252"/>
        <end position="266"/>
    </location>
</feature>
<dbReference type="Gene3D" id="2.60.40.10">
    <property type="entry name" value="Immunoglobulins"/>
    <property type="match status" value="1"/>
</dbReference>
<evidence type="ECO:0000256" key="11">
    <source>
        <dbReference type="ARBA" id="ARBA00023306"/>
    </source>
</evidence>
<keyword evidence="3" id="KW-0963">Cytoplasm</keyword>
<dbReference type="InterPro" id="IPR001715">
    <property type="entry name" value="CH_dom"/>
</dbReference>
<feature type="compositionally biased region" description="Polar residues" evidence="12">
    <location>
        <begin position="808"/>
        <end position="829"/>
    </location>
</feature>
<feature type="region of interest" description="Disordered" evidence="12">
    <location>
        <begin position="1021"/>
        <end position="1048"/>
    </location>
</feature>
<dbReference type="InterPro" id="IPR051185">
    <property type="entry name" value="ASPM"/>
</dbReference>
<feature type="region of interest" description="Disordered" evidence="12">
    <location>
        <begin position="1245"/>
        <end position="1393"/>
    </location>
</feature>
<dbReference type="InterPro" id="IPR013783">
    <property type="entry name" value="Ig-like_fold"/>
</dbReference>
<keyword evidence="15" id="KW-1185">Reference proteome</keyword>
<evidence type="ECO:0000256" key="2">
    <source>
        <dbReference type="ARBA" id="ARBA00004496"/>
    </source>
</evidence>
<organism evidence="14 15">
    <name type="scientific">Littorina saxatilis</name>
    <dbReference type="NCBI Taxonomy" id="31220"/>
    <lineage>
        <taxon>Eukaryota</taxon>
        <taxon>Metazoa</taxon>
        <taxon>Spiralia</taxon>
        <taxon>Lophotrochozoa</taxon>
        <taxon>Mollusca</taxon>
        <taxon>Gastropoda</taxon>
        <taxon>Caenogastropoda</taxon>
        <taxon>Littorinimorpha</taxon>
        <taxon>Littorinoidea</taxon>
        <taxon>Littorinidae</taxon>
        <taxon>Littorina</taxon>
    </lineage>
</organism>
<keyword evidence="5" id="KW-0132">Cell division</keyword>
<dbReference type="FunFam" id="1.10.418.10:FF:000051">
    <property type="entry name" value="Abnormal spindle-like microcephaly-associated protein homolog"/>
    <property type="match status" value="1"/>
</dbReference>
<keyword evidence="8" id="KW-0112">Calmodulin-binding</keyword>
<dbReference type="GO" id="GO:0000278">
    <property type="term" value="P:mitotic cell cycle"/>
    <property type="evidence" value="ECO:0007669"/>
    <property type="project" value="TreeGrafter"/>
</dbReference>
<dbReference type="GO" id="GO:0051301">
    <property type="term" value="P:cell division"/>
    <property type="evidence" value="ECO:0007669"/>
    <property type="project" value="UniProtKB-KW"/>
</dbReference>
<feature type="compositionally biased region" description="Polar residues" evidence="12">
    <location>
        <begin position="1149"/>
        <end position="1194"/>
    </location>
</feature>
<evidence type="ECO:0000259" key="13">
    <source>
        <dbReference type="PROSITE" id="PS50021"/>
    </source>
</evidence>
<dbReference type="PANTHER" id="PTHR22706">
    <property type="entry name" value="ASSEMBLY FACTOR FOR SPINDLE MICROTUBULES"/>
    <property type="match status" value="1"/>
</dbReference>
<feature type="compositionally biased region" description="Polar residues" evidence="12">
    <location>
        <begin position="872"/>
        <end position="896"/>
    </location>
</feature>
<feature type="compositionally biased region" description="Polar residues" evidence="12">
    <location>
        <begin position="727"/>
        <end position="753"/>
    </location>
</feature>
<feature type="region of interest" description="Disordered" evidence="12">
    <location>
        <begin position="631"/>
        <end position="654"/>
    </location>
</feature>
<protein>
    <recommendedName>
        <fullName evidence="13">Calponin-homology (CH) domain-containing protein</fullName>
    </recommendedName>
</protein>
<evidence type="ECO:0000256" key="3">
    <source>
        <dbReference type="ARBA" id="ARBA00022490"/>
    </source>
</evidence>
<feature type="region of interest" description="Disordered" evidence="12">
    <location>
        <begin position="781"/>
        <end position="896"/>
    </location>
</feature>
<dbReference type="CDD" id="cd21223">
    <property type="entry name" value="CH_ASPM_rpt1"/>
    <property type="match status" value="1"/>
</dbReference>
<feature type="compositionally biased region" description="Low complexity" evidence="12">
    <location>
        <begin position="1260"/>
        <end position="1281"/>
    </location>
</feature>
<dbReference type="GO" id="GO:0000922">
    <property type="term" value="C:spindle pole"/>
    <property type="evidence" value="ECO:0007669"/>
    <property type="project" value="TreeGrafter"/>
</dbReference>
<feature type="compositionally biased region" description="Polar residues" evidence="12">
    <location>
        <begin position="1302"/>
        <end position="1335"/>
    </location>
</feature>
<evidence type="ECO:0000256" key="8">
    <source>
        <dbReference type="ARBA" id="ARBA00022860"/>
    </source>
</evidence>
<gene>
    <name evidence="14" type="ORF">V1264_006629</name>
</gene>
<dbReference type="GO" id="GO:0005737">
    <property type="term" value="C:cytoplasm"/>
    <property type="evidence" value="ECO:0007669"/>
    <property type="project" value="UniProtKB-SubCell"/>
</dbReference>
<keyword evidence="11" id="KW-0131">Cell cycle</keyword>
<dbReference type="PROSITE" id="PS50021">
    <property type="entry name" value="CH"/>
    <property type="match status" value="1"/>
</dbReference>
<evidence type="ECO:0000256" key="9">
    <source>
        <dbReference type="ARBA" id="ARBA00023054"/>
    </source>
</evidence>
<dbReference type="SUPFAM" id="SSF47576">
    <property type="entry name" value="Calponin-homology domain, CH-domain"/>
    <property type="match status" value="1"/>
</dbReference>
<dbReference type="EMBL" id="JBAMIC010000018">
    <property type="protein sequence ID" value="KAK7095184.1"/>
    <property type="molecule type" value="Genomic_DNA"/>
</dbReference>
<feature type="compositionally biased region" description="Polar residues" evidence="12">
    <location>
        <begin position="1245"/>
        <end position="1259"/>
    </location>
</feature>
<comment type="caution">
    <text evidence="14">The sequence shown here is derived from an EMBL/GenBank/DDBJ whole genome shotgun (WGS) entry which is preliminary data.</text>
</comment>
<dbReference type="GO" id="GO:0051295">
    <property type="term" value="P:establishment of meiotic spindle localization"/>
    <property type="evidence" value="ECO:0007669"/>
    <property type="project" value="TreeGrafter"/>
</dbReference>
<dbReference type="GO" id="GO:0005634">
    <property type="term" value="C:nucleus"/>
    <property type="evidence" value="ECO:0007669"/>
    <property type="project" value="UniProtKB-SubCell"/>
</dbReference>
<feature type="compositionally biased region" description="Basic and acidic residues" evidence="12">
    <location>
        <begin position="1033"/>
        <end position="1044"/>
    </location>
</feature>
<feature type="compositionally biased region" description="Basic and acidic residues" evidence="12">
    <location>
        <begin position="1127"/>
        <end position="1136"/>
    </location>
</feature>
<keyword evidence="9" id="KW-0175">Coiled coil</keyword>
<dbReference type="Pfam" id="PF15780">
    <property type="entry name" value="ASH"/>
    <property type="match status" value="1"/>
</dbReference>
<keyword evidence="7" id="KW-0498">Mitosis</keyword>
<evidence type="ECO:0000256" key="5">
    <source>
        <dbReference type="ARBA" id="ARBA00022618"/>
    </source>
</evidence>
<comment type="subcellular location">
    <subcellularLocation>
        <location evidence="2">Cytoplasm</location>
    </subcellularLocation>
    <subcellularLocation>
        <location evidence="1">Nucleus</location>
    </subcellularLocation>
</comment>
<evidence type="ECO:0000256" key="7">
    <source>
        <dbReference type="ARBA" id="ARBA00022776"/>
    </source>
</evidence>
<feature type="region of interest" description="Disordered" evidence="12">
    <location>
        <begin position="241"/>
        <end position="283"/>
    </location>
</feature>